<dbReference type="AlphaFoldDB" id="A0A3N0YQI9"/>
<sequence>MTRIAEAALATVTAREACVAQSLQLLVQLPQHSVLLCFILHFSIIDRSKMPLGEDGHSWKKKTSSIKEIYDFKEVLGTLPLFDFKLQWTLTALRDVTQLLIKPHRPKQTL</sequence>
<evidence type="ECO:0000313" key="1">
    <source>
        <dbReference type="EMBL" id="ROL48250.1"/>
    </source>
</evidence>
<protein>
    <submittedName>
        <fullName evidence="1">Uncharacterized protein</fullName>
    </submittedName>
</protein>
<organism evidence="1 2">
    <name type="scientific">Anabarilius grahami</name>
    <name type="common">Kanglang fish</name>
    <name type="synonym">Barilius grahami</name>
    <dbReference type="NCBI Taxonomy" id="495550"/>
    <lineage>
        <taxon>Eukaryota</taxon>
        <taxon>Metazoa</taxon>
        <taxon>Chordata</taxon>
        <taxon>Craniata</taxon>
        <taxon>Vertebrata</taxon>
        <taxon>Euteleostomi</taxon>
        <taxon>Actinopterygii</taxon>
        <taxon>Neopterygii</taxon>
        <taxon>Teleostei</taxon>
        <taxon>Ostariophysi</taxon>
        <taxon>Cypriniformes</taxon>
        <taxon>Xenocyprididae</taxon>
        <taxon>Xenocypridinae</taxon>
        <taxon>Xenocypridinae incertae sedis</taxon>
        <taxon>Anabarilius</taxon>
    </lineage>
</organism>
<reference evidence="1 2" key="1">
    <citation type="submission" date="2018-10" db="EMBL/GenBank/DDBJ databases">
        <title>Genome assembly for a Yunnan-Guizhou Plateau 3E fish, Anabarilius grahami (Regan), and its evolutionary and genetic applications.</title>
        <authorList>
            <person name="Jiang W."/>
        </authorList>
    </citation>
    <scope>NUCLEOTIDE SEQUENCE [LARGE SCALE GENOMIC DNA]</scope>
    <source>
        <strain evidence="1">AG-KIZ</strain>
        <tissue evidence="1">Muscle</tissue>
    </source>
</reference>
<accession>A0A3N0YQI9</accession>
<comment type="caution">
    <text evidence="1">The sequence shown here is derived from an EMBL/GenBank/DDBJ whole genome shotgun (WGS) entry which is preliminary data.</text>
</comment>
<evidence type="ECO:0000313" key="2">
    <source>
        <dbReference type="Proteomes" id="UP000281406"/>
    </source>
</evidence>
<proteinExistence type="predicted"/>
<dbReference type="Proteomes" id="UP000281406">
    <property type="component" value="Unassembled WGS sequence"/>
</dbReference>
<name>A0A3N0YQI9_ANAGA</name>
<gene>
    <name evidence="1" type="ORF">DPX16_5644</name>
</gene>
<dbReference type="EMBL" id="RJVU01031169">
    <property type="protein sequence ID" value="ROL48250.1"/>
    <property type="molecule type" value="Genomic_DNA"/>
</dbReference>
<keyword evidence="2" id="KW-1185">Reference proteome</keyword>
<dbReference type="OrthoDB" id="40902at2759"/>